<keyword evidence="8" id="KW-1185">Reference proteome</keyword>
<evidence type="ECO:0000313" key="8">
    <source>
        <dbReference type="Proteomes" id="UP000215694"/>
    </source>
</evidence>
<name>A0A371J3S1_9FIRM</name>
<dbReference type="GO" id="GO:0005886">
    <property type="term" value="C:plasma membrane"/>
    <property type="evidence" value="ECO:0007669"/>
    <property type="project" value="TreeGrafter"/>
</dbReference>
<dbReference type="GO" id="GO:0015297">
    <property type="term" value="F:antiporter activity"/>
    <property type="evidence" value="ECO:0007669"/>
    <property type="project" value="InterPro"/>
</dbReference>
<evidence type="ECO:0000256" key="6">
    <source>
        <dbReference type="SAM" id="Phobius"/>
    </source>
</evidence>
<evidence type="ECO:0000256" key="3">
    <source>
        <dbReference type="ARBA" id="ARBA00020268"/>
    </source>
</evidence>
<gene>
    <name evidence="7" type="ORF">CHL78_010035</name>
</gene>
<dbReference type="OrthoDB" id="9776324at2"/>
<evidence type="ECO:0000256" key="2">
    <source>
        <dbReference type="ARBA" id="ARBA00010199"/>
    </source>
</evidence>
<organism evidence="7 8">
    <name type="scientific">Romboutsia weinsteinii</name>
    <dbReference type="NCBI Taxonomy" id="2020949"/>
    <lineage>
        <taxon>Bacteria</taxon>
        <taxon>Bacillati</taxon>
        <taxon>Bacillota</taxon>
        <taxon>Clostridia</taxon>
        <taxon>Peptostreptococcales</taxon>
        <taxon>Peptostreptococcaceae</taxon>
        <taxon>Romboutsia</taxon>
    </lineage>
</organism>
<protein>
    <recommendedName>
        <fullName evidence="3">Probable multidrug resistance protein NorM</fullName>
    </recommendedName>
    <alternativeName>
        <fullName evidence="5">Multidrug-efflux transporter</fullName>
    </alternativeName>
</protein>
<comment type="similarity">
    <text evidence="2">Belongs to the multi antimicrobial extrusion (MATE) (TC 2.A.66.1) family.</text>
</comment>
<reference evidence="7 8" key="1">
    <citation type="journal article" date="2017" name="Genome Announc.">
        <title>Draft Genome Sequence of Romboutsia weinsteinii sp. nov. Strain CCRI-19649(T) Isolated from Surface Water.</title>
        <authorList>
            <person name="Maheux A.F."/>
            <person name="Boudreau D.K."/>
            <person name="Berube E."/>
            <person name="Boissinot M."/>
            <person name="Cantin P."/>
            <person name="Raymond F."/>
            <person name="Corbeil J."/>
            <person name="Omar R.F."/>
            <person name="Bergeron M.G."/>
        </authorList>
    </citation>
    <scope>NUCLEOTIDE SEQUENCE [LARGE SCALE GENOMIC DNA]</scope>
    <source>
        <strain evidence="7 8">CCRI-19649</strain>
    </source>
</reference>
<dbReference type="PANTHER" id="PTHR43298:SF2">
    <property type="entry name" value="FMN_FAD EXPORTER YEEO-RELATED"/>
    <property type="match status" value="1"/>
</dbReference>
<keyword evidence="6" id="KW-0472">Membrane</keyword>
<dbReference type="InterPro" id="IPR002528">
    <property type="entry name" value="MATE_fam"/>
</dbReference>
<evidence type="ECO:0000256" key="4">
    <source>
        <dbReference type="ARBA" id="ARBA00022448"/>
    </source>
</evidence>
<evidence type="ECO:0000256" key="1">
    <source>
        <dbReference type="ARBA" id="ARBA00003408"/>
    </source>
</evidence>
<feature type="transmembrane region" description="Helical" evidence="6">
    <location>
        <begin position="104"/>
        <end position="127"/>
    </location>
</feature>
<dbReference type="EMBL" id="NOJY02000014">
    <property type="protein sequence ID" value="RDY27316.1"/>
    <property type="molecule type" value="Genomic_DNA"/>
</dbReference>
<proteinExistence type="inferred from homology"/>
<sequence length="145" mass="16370">MKAYIPVQDFGNAFSTFVAQNKGVNKIDRIQEGGKDSVKIIIIFCIIISTIILIFSRYIMHLFISKNETKVISLGVEYLSVVSIFYLWIGFLFMFYGLFRGLGLLKICIVLTVISLGTIVVLAYILASTSLGERGIWWSIPIGWF</sequence>
<keyword evidence="4" id="KW-0813">Transport</keyword>
<evidence type="ECO:0000313" key="7">
    <source>
        <dbReference type="EMBL" id="RDY27316.1"/>
    </source>
</evidence>
<keyword evidence="6" id="KW-1133">Transmembrane helix</keyword>
<dbReference type="PANTHER" id="PTHR43298">
    <property type="entry name" value="MULTIDRUG RESISTANCE PROTEIN NORM-RELATED"/>
    <property type="match status" value="1"/>
</dbReference>
<feature type="transmembrane region" description="Helical" evidence="6">
    <location>
        <begin position="71"/>
        <end position="98"/>
    </location>
</feature>
<dbReference type="InterPro" id="IPR050222">
    <property type="entry name" value="MATE_MdtK"/>
</dbReference>
<dbReference type="Proteomes" id="UP000215694">
    <property type="component" value="Unassembled WGS sequence"/>
</dbReference>
<dbReference type="GO" id="GO:0042910">
    <property type="term" value="F:xenobiotic transmembrane transporter activity"/>
    <property type="evidence" value="ECO:0007669"/>
    <property type="project" value="InterPro"/>
</dbReference>
<dbReference type="Pfam" id="PF01554">
    <property type="entry name" value="MatE"/>
    <property type="match status" value="1"/>
</dbReference>
<comment type="function">
    <text evidence="1">Multidrug efflux pump.</text>
</comment>
<keyword evidence="6" id="KW-0812">Transmembrane</keyword>
<evidence type="ECO:0000256" key="5">
    <source>
        <dbReference type="ARBA" id="ARBA00031636"/>
    </source>
</evidence>
<feature type="transmembrane region" description="Helical" evidence="6">
    <location>
        <begin position="40"/>
        <end position="59"/>
    </location>
</feature>
<accession>A0A371J3S1</accession>
<comment type="caution">
    <text evidence="7">The sequence shown here is derived from an EMBL/GenBank/DDBJ whole genome shotgun (WGS) entry which is preliminary data.</text>
</comment>
<dbReference type="AlphaFoldDB" id="A0A371J3S1"/>